<keyword evidence="7 10" id="KW-0546">Nucleotide metabolism</keyword>
<evidence type="ECO:0000313" key="12">
    <source>
        <dbReference type="EMBL" id="ACA60010.1"/>
    </source>
</evidence>
<evidence type="ECO:0000256" key="7">
    <source>
        <dbReference type="ARBA" id="ARBA00023080"/>
    </source>
</evidence>
<reference evidence="12 13" key="2">
    <citation type="journal article" date="2008" name="Science">
        <title>Environmental genomics reveals a single-species ecosystem deep within Earth.</title>
        <authorList>
            <person name="Chivian D."/>
            <person name="Brodie E.L."/>
            <person name="Alm E.J."/>
            <person name="Culley D.E."/>
            <person name="Dehal P.S."/>
            <person name="Desantis T.Z."/>
            <person name="Gihring T.M."/>
            <person name="Lapidus A."/>
            <person name="Lin L.H."/>
            <person name="Lowry S.R."/>
            <person name="Moser D.P."/>
            <person name="Richardson P.M."/>
            <person name="Southam G."/>
            <person name="Wanger G."/>
            <person name="Pratt L.M."/>
            <person name="Andersen G.L."/>
            <person name="Hazen T.C."/>
            <person name="Brockman F.J."/>
            <person name="Arkin A.P."/>
            <person name="Onstott T.C."/>
        </authorList>
    </citation>
    <scope>NUCLEOTIDE SEQUENCE [LARGE SCALE GENOMIC DNA]</scope>
    <source>
        <strain evidence="12 13">MP104C</strain>
    </source>
</reference>
<organism evidence="12 13">
    <name type="scientific">Desulforudis audaxviator (strain MP104C)</name>
    <dbReference type="NCBI Taxonomy" id="477974"/>
    <lineage>
        <taxon>Bacteria</taxon>
        <taxon>Bacillati</taxon>
        <taxon>Bacillota</taxon>
        <taxon>Clostridia</taxon>
        <taxon>Thermoanaerobacterales</taxon>
        <taxon>Candidatus Desulforudaceae</taxon>
        <taxon>Candidatus Desulforudis</taxon>
    </lineage>
</organism>
<evidence type="ECO:0000256" key="1">
    <source>
        <dbReference type="ARBA" id="ARBA00008023"/>
    </source>
</evidence>
<dbReference type="Proteomes" id="UP000008544">
    <property type="component" value="Chromosome"/>
</dbReference>
<dbReference type="GO" id="GO:0005829">
    <property type="term" value="C:cytosol"/>
    <property type="evidence" value="ECO:0007669"/>
    <property type="project" value="TreeGrafter"/>
</dbReference>
<comment type="catalytic activity">
    <reaction evidence="10">
        <text>ITP + H2O = IMP + diphosphate + H(+)</text>
        <dbReference type="Rhea" id="RHEA:29399"/>
        <dbReference type="ChEBI" id="CHEBI:15377"/>
        <dbReference type="ChEBI" id="CHEBI:15378"/>
        <dbReference type="ChEBI" id="CHEBI:33019"/>
        <dbReference type="ChEBI" id="CHEBI:58053"/>
        <dbReference type="ChEBI" id="CHEBI:61402"/>
        <dbReference type="EC" id="3.6.1.66"/>
    </reaction>
</comment>
<feature type="binding site" evidence="10">
    <location>
        <position position="71"/>
    </location>
    <ligand>
        <name>substrate</name>
    </ligand>
</feature>
<dbReference type="GO" id="GO:0017111">
    <property type="term" value="F:ribonucleoside triphosphate phosphatase activity"/>
    <property type="evidence" value="ECO:0007669"/>
    <property type="project" value="InterPro"/>
</dbReference>
<dbReference type="Gene3D" id="3.90.950.10">
    <property type="match status" value="1"/>
</dbReference>
<dbReference type="PANTHER" id="PTHR11067:SF9">
    <property type="entry name" value="INOSINE TRIPHOSPHATE PYROPHOSPHATASE"/>
    <property type="match status" value="1"/>
</dbReference>
<dbReference type="GO" id="GO:0009146">
    <property type="term" value="P:purine nucleoside triphosphate catabolic process"/>
    <property type="evidence" value="ECO:0007669"/>
    <property type="project" value="UniProtKB-UniRule"/>
</dbReference>
<dbReference type="RefSeq" id="WP_012302592.1">
    <property type="nucleotide sequence ID" value="NC_010424.1"/>
</dbReference>
<dbReference type="GO" id="GO:0035870">
    <property type="term" value="F:dITP diphosphatase activity"/>
    <property type="evidence" value="ECO:0007669"/>
    <property type="project" value="UniProtKB-UniRule"/>
</dbReference>
<dbReference type="KEGG" id="dau:Daud_1504"/>
<keyword evidence="4 10" id="KW-0547">Nucleotide-binding</keyword>
<reference evidence="13" key="1">
    <citation type="submission" date="2007-10" db="EMBL/GenBank/DDBJ databases">
        <title>Complete sequence of chromosome of Desulforudis audaxviator MP104C.</title>
        <authorList>
            <person name="Copeland A."/>
            <person name="Lucas S."/>
            <person name="Lapidus A."/>
            <person name="Barry K."/>
            <person name="Glavina del Rio T."/>
            <person name="Dalin E."/>
            <person name="Tice H."/>
            <person name="Bruce D."/>
            <person name="Pitluck S."/>
            <person name="Lowry S.R."/>
            <person name="Larimer F."/>
            <person name="Land M.L."/>
            <person name="Hauser L."/>
            <person name="Kyrpides N."/>
            <person name="Ivanova N.N."/>
            <person name="Richardson P."/>
        </authorList>
    </citation>
    <scope>NUCLEOTIDE SEQUENCE [LARGE SCALE GENOMIC DNA]</scope>
    <source>
        <strain evidence="13">MP104C</strain>
    </source>
</reference>
<evidence type="ECO:0000256" key="11">
    <source>
        <dbReference type="RuleBase" id="RU003781"/>
    </source>
</evidence>
<dbReference type="Pfam" id="PF01725">
    <property type="entry name" value="Ham1p_like"/>
    <property type="match status" value="1"/>
</dbReference>
<comment type="function">
    <text evidence="10">Pyrophosphatase that catalyzes the hydrolysis of nucleoside triphosphates to their monophosphate derivatives, with a high preference for the non-canonical purine nucleotides XTP (xanthosine triphosphate), dITP (deoxyinosine triphosphate) and ITP. Seems to function as a house-cleaning enzyme that removes non-canonical purine nucleotides from the nucleotide pool, thus preventing their incorporation into DNA/RNA and avoiding chromosomal lesions.</text>
</comment>
<evidence type="ECO:0000256" key="10">
    <source>
        <dbReference type="HAMAP-Rule" id="MF_01405"/>
    </source>
</evidence>
<dbReference type="InterPro" id="IPR020922">
    <property type="entry name" value="dITP/XTP_pyrophosphatase"/>
</dbReference>
<evidence type="ECO:0000256" key="9">
    <source>
        <dbReference type="ARBA" id="ARBA00052017"/>
    </source>
</evidence>
<dbReference type="InterPro" id="IPR029001">
    <property type="entry name" value="ITPase-like_fam"/>
</dbReference>
<evidence type="ECO:0000256" key="3">
    <source>
        <dbReference type="ARBA" id="ARBA00022723"/>
    </source>
</evidence>
<proteinExistence type="inferred from homology"/>
<dbReference type="eggNOG" id="COG0127">
    <property type="taxonomic scope" value="Bacteria"/>
</dbReference>
<keyword evidence="3 10" id="KW-0479">Metal-binding</keyword>
<dbReference type="EC" id="3.6.1.66" evidence="10"/>
<dbReference type="HAMAP" id="MF_01405">
    <property type="entry name" value="Non_canon_purine_NTPase"/>
    <property type="match status" value="1"/>
</dbReference>
<dbReference type="GO" id="GO:0009117">
    <property type="term" value="P:nucleotide metabolic process"/>
    <property type="evidence" value="ECO:0007669"/>
    <property type="project" value="UniProtKB-KW"/>
</dbReference>
<feature type="binding site" evidence="10">
    <location>
        <begin position="8"/>
        <end position="13"/>
    </location>
    <ligand>
        <name>substrate</name>
    </ligand>
</feature>
<dbReference type="EMBL" id="CP000860">
    <property type="protein sequence ID" value="ACA60010.1"/>
    <property type="molecule type" value="Genomic_DNA"/>
</dbReference>
<evidence type="ECO:0000256" key="8">
    <source>
        <dbReference type="ARBA" id="ARBA00051875"/>
    </source>
</evidence>
<comment type="catalytic activity">
    <reaction evidence="9 10">
        <text>XTP + H2O = XMP + diphosphate + H(+)</text>
        <dbReference type="Rhea" id="RHEA:28610"/>
        <dbReference type="ChEBI" id="CHEBI:15377"/>
        <dbReference type="ChEBI" id="CHEBI:15378"/>
        <dbReference type="ChEBI" id="CHEBI:33019"/>
        <dbReference type="ChEBI" id="CHEBI:57464"/>
        <dbReference type="ChEBI" id="CHEBI:61314"/>
        <dbReference type="EC" id="3.6.1.66"/>
    </reaction>
</comment>
<dbReference type="InterPro" id="IPR002637">
    <property type="entry name" value="RdgB/HAM1"/>
</dbReference>
<keyword evidence="13" id="KW-1185">Reference proteome</keyword>
<evidence type="ECO:0000313" key="13">
    <source>
        <dbReference type="Proteomes" id="UP000008544"/>
    </source>
</evidence>
<keyword evidence="6 10" id="KW-0460">Magnesium</keyword>
<feature type="binding site" evidence="10">
    <location>
        <position position="176"/>
    </location>
    <ligand>
        <name>substrate</name>
    </ligand>
</feature>
<evidence type="ECO:0000256" key="4">
    <source>
        <dbReference type="ARBA" id="ARBA00022741"/>
    </source>
</evidence>
<comment type="subunit">
    <text evidence="2 10">Homodimer.</text>
</comment>
<dbReference type="GO" id="GO:0046872">
    <property type="term" value="F:metal ion binding"/>
    <property type="evidence" value="ECO:0007669"/>
    <property type="project" value="UniProtKB-KW"/>
</dbReference>
<dbReference type="PANTHER" id="PTHR11067">
    <property type="entry name" value="INOSINE TRIPHOSPHATE PYROPHOSPHATASE/HAM1 PROTEIN"/>
    <property type="match status" value="1"/>
</dbReference>
<evidence type="ECO:0000256" key="6">
    <source>
        <dbReference type="ARBA" id="ARBA00022842"/>
    </source>
</evidence>
<dbReference type="GO" id="GO:0036220">
    <property type="term" value="F:ITP diphosphatase activity"/>
    <property type="evidence" value="ECO:0007669"/>
    <property type="project" value="UniProtKB-UniRule"/>
</dbReference>
<gene>
    <name evidence="12" type="ordered locus">Daud_1504</name>
</gene>
<sequence length="213" mass="23414">MARLVLATRNEGKVREMAALLAPLGVEVVSLSSYPEIEEIPEEGDTFEANALTKARMVAARTGQLALADDSGLEVDVLDGAPGVHSARFAGEPRDDGRNNEKLLRLLEGVPWDKRRARFRCVIALVTAEGTERLTEGTCEGFIGYEPRGTKGFGYDPLFYVPEYDMTFGELDLATKNRISHRGRALAKAFGAVTELLELSHLRCSGEKINRLF</sequence>
<feature type="binding site" evidence="10">
    <location>
        <position position="70"/>
    </location>
    <ligand>
        <name>Mg(2+)</name>
        <dbReference type="ChEBI" id="CHEBI:18420"/>
    </ligand>
</feature>
<comment type="caution">
    <text evidence="10">Lacks conserved residue(s) required for the propagation of feature annotation.</text>
</comment>
<comment type="cofactor">
    <cofactor evidence="10">
        <name>Mg(2+)</name>
        <dbReference type="ChEBI" id="CHEBI:18420"/>
    </cofactor>
    <text evidence="10">Binds 1 Mg(2+) ion per subunit.</text>
</comment>
<feature type="binding site" evidence="10">
    <location>
        <begin position="181"/>
        <end position="182"/>
    </location>
    <ligand>
        <name>substrate</name>
    </ligand>
</feature>
<dbReference type="GO" id="GO:0036222">
    <property type="term" value="F:XTP diphosphatase activity"/>
    <property type="evidence" value="ECO:0007669"/>
    <property type="project" value="UniProtKB-UniRule"/>
</dbReference>
<keyword evidence="5 10" id="KW-0378">Hydrolase</keyword>
<dbReference type="HOGENOM" id="CLU_082080_0_2_9"/>
<comment type="catalytic activity">
    <reaction evidence="8 10">
        <text>dITP + H2O = dIMP + diphosphate + H(+)</text>
        <dbReference type="Rhea" id="RHEA:28342"/>
        <dbReference type="ChEBI" id="CHEBI:15377"/>
        <dbReference type="ChEBI" id="CHEBI:15378"/>
        <dbReference type="ChEBI" id="CHEBI:33019"/>
        <dbReference type="ChEBI" id="CHEBI:61194"/>
        <dbReference type="ChEBI" id="CHEBI:61382"/>
        <dbReference type="EC" id="3.6.1.66"/>
    </reaction>
</comment>
<dbReference type="AlphaFoldDB" id="B1I4W8"/>
<dbReference type="GO" id="GO:0000166">
    <property type="term" value="F:nucleotide binding"/>
    <property type="evidence" value="ECO:0007669"/>
    <property type="project" value="UniProtKB-KW"/>
</dbReference>
<evidence type="ECO:0000256" key="2">
    <source>
        <dbReference type="ARBA" id="ARBA00011738"/>
    </source>
</evidence>
<comment type="similarity">
    <text evidence="1 10 11">Belongs to the HAM1 NTPase family.</text>
</comment>
<dbReference type="CDD" id="cd00515">
    <property type="entry name" value="HAM1"/>
    <property type="match status" value="1"/>
</dbReference>
<dbReference type="SUPFAM" id="SSF52972">
    <property type="entry name" value="ITPase-like"/>
    <property type="match status" value="1"/>
</dbReference>
<dbReference type="OrthoDB" id="9807456at2"/>
<accession>B1I4W8</accession>
<evidence type="ECO:0000256" key="5">
    <source>
        <dbReference type="ARBA" id="ARBA00022801"/>
    </source>
</evidence>
<feature type="binding site" evidence="10">
    <location>
        <begin position="153"/>
        <end position="156"/>
    </location>
    <ligand>
        <name>substrate</name>
    </ligand>
</feature>
<dbReference type="NCBIfam" id="NF011397">
    <property type="entry name" value="PRK14822.1"/>
    <property type="match status" value="1"/>
</dbReference>
<feature type="active site" description="Proton acceptor" evidence="10">
    <location>
        <position position="70"/>
    </location>
</feature>
<dbReference type="STRING" id="477974.Daud_1504"/>
<name>B1I4W8_DESAP</name>
<dbReference type="NCBIfam" id="TIGR00042">
    <property type="entry name" value="RdgB/HAM1 family non-canonical purine NTP pyrophosphatase"/>
    <property type="match status" value="1"/>
</dbReference>
<dbReference type="FunFam" id="3.90.950.10:FF:000001">
    <property type="entry name" value="dITP/XTP pyrophosphatase"/>
    <property type="match status" value="1"/>
</dbReference>
<protein>
    <recommendedName>
        <fullName evidence="10">dITP/XTP pyrophosphatase</fullName>
        <ecNumber evidence="10">3.6.1.66</ecNumber>
    </recommendedName>
    <alternativeName>
        <fullName evidence="10">Non-canonical purine NTP pyrophosphatase</fullName>
    </alternativeName>
    <alternativeName>
        <fullName evidence="10">Non-standard purine NTP pyrophosphatase</fullName>
    </alternativeName>
    <alternativeName>
        <fullName evidence="10">Nucleoside-triphosphate diphosphatase</fullName>
    </alternativeName>
    <alternativeName>
        <fullName evidence="10">Nucleoside-triphosphate pyrophosphatase</fullName>
        <shortName evidence="10">NTPase</shortName>
    </alternativeName>
</protein>